<proteinExistence type="predicted"/>
<name>A0A6A6LGN4_HEVBR</name>
<dbReference type="AlphaFoldDB" id="A0A6A6LGN4"/>
<organism evidence="1 2">
    <name type="scientific">Hevea brasiliensis</name>
    <name type="common">Para rubber tree</name>
    <name type="synonym">Siphonia brasiliensis</name>
    <dbReference type="NCBI Taxonomy" id="3981"/>
    <lineage>
        <taxon>Eukaryota</taxon>
        <taxon>Viridiplantae</taxon>
        <taxon>Streptophyta</taxon>
        <taxon>Embryophyta</taxon>
        <taxon>Tracheophyta</taxon>
        <taxon>Spermatophyta</taxon>
        <taxon>Magnoliopsida</taxon>
        <taxon>eudicotyledons</taxon>
        <taxon>Gunneridae</taxon>
        <taxon>Pentapetalae</taxon>
        <taxon>rosids</taxon>
        <taxon>fabids</taxon>
        <taxon>Malpighiales</taxon>
        <taxon>Euphorbiaceae</taxon>
        <taxon>Crotonoideae</taxon>
        <taxon>Micrandreae</taxon>
        <taxon>Hevea</taxon>
    </lineage>
</organism>
<gene>
    <name evidence="1" type="ORF">GH714_002454</name>
</gene>
<comment type="caution">
    <text evidence="1">The sequence shown here is derived from an EMBL/GenBank/DDBJ whole genome shotgun (WGS) entry which is preliminary data.</text>
</comment>
<evidence type="ECO:0000313" key="1">
    <source>
        <dbReference type="EMBL" id="KAF2299687.1"/>
    </source>
</evidence>
<sequence>MRPTMSMEMLAAPPLMAAPAKKVQPPSTMVFLRPNAAVRRLATSEAAKPAMYSDDVNAVKTWLSYMQYMFVLASDCFLSTDGKNFFRNGAIVVTPPIYA</sequence>
<reference evidence="1 2" key="1">
    <citation type="journal article" date="2020" name="Mol. Plant">
        <title>The Chromosome-Based Rubber Tree Genome Provides New Insights into Spurge Genome Evolution and Rubber Biosynthesis.</title>
        <authorList>
            <person name="Liu J."/>
            <person name="Shi C."/>
            <person name="Shi C.C."/>
            <person name="Li W."/>
            <person name="Zhang Q.J."/>
            <person name="Zhang Y."/>
            <person name="Li K."/>
            <person name="Lu H.F."/>
            <person name="Shi C."/>
            <person name="Zhu S.T."/>
            <person name="Xiao Z.Y."/>
            <person name="Nan H."/>
            <person name="Yue Y."/>
            <person name="Zhu X.G."/>
            <person name="Wu Y."/>
            <person name="Hong X.N."/>
            <person name="Fan G.Y."/>
            <person name="Tong Y."/>
            <person name="Zhang D."/>
            <person name="Mao C.L."/>
            <person name="Liu Y.L."/>
            <person name="Hao S.J."/>
            <person name="Liu W.Q."/>
            <person name="Lv M.Q."/>
            <person name="Zhang H.B."/>
            <person name="Liu Y."/>
            <person name="Hu-Tang G.R."/>
            <person name="Wang J.P."/>
            <person name="Wang J.H."/>
            <person name="Sun Y.H."/>
            <person name="Ni S.B."/>
            <person name="Chen W.B."/>
            <person name="Zhang X.C."/>
            <person name="Jiao Y.N."/>
            <person name="Eichler E.E."/>
            <person name="Li G.H."/>
            <person name="Liu X."/>
            <person name="Gao L.Z."/>
        </authorList>
    </citation>
    <scope>NUCLEOTIDE SEQUENCE [LARGE SCALE GENOMIC DNA]</scope>
    <source>
        <strain evidence="2">cv. GT1</strain>
        <tissue evidence="1">Leaf</tissue>
    </source>
</reference>
<dbReference type="Proteomes" id="UP000467840">
    <property type="component" value="Chromosome 4"/>
</dbReference>
<protein>
    <submittedName>
        <fullName evidence="1">Uncharacterized protein</fullName>
    </submittedName>
</protein>
<keyword evidence="2" id="KW-1185">Reference proteome</keyword>
<evidence type="ECO:0000313" key="2">
    <source>
        <dbReference type="Proteomes" id="UP000467840"/>
    </source>
</evidence>
<dbReference type="EMBL" id="JAAGAX010000010">
    <property type="protein sequence ID" value="KAF2299687.1"/>
    <property type="molecule type" value="Genomic_DNA"/>
</dbReference>
<accession>A0A6A6LGN4</accession>